<comment type="similarity">
    <text evidence="1">Belongs to the short-chain dehydrogenases/reductases (SDR) family.</text>
</comment>
<dbReference type="InterPro" id="IPR036291">
    <property type="entry name" value="NAD(P)-bd_dom_sf"/>
</dbReference>
<keyword evidence="2" id="KW-0560">Oxidoreductase</keyword>
<dbReference type="PANTHER" id="PTHR43669:SF4">
    <property type="entry name" value="SHORT-CHAIN DEHYDROGENASE"/>
    <property type="match status" value="1"/>
</dbReference>
<evidence type="ECO:0000313" key="3">
    <source>
        <dbReference type="EMBL" id="TVY75927.1"/>
    </source>
</evidence>
<organism evidence="3 4">
    <name type="scientific">Lachnellula suecica</name>
    <dbReference type="NCBI Taxonomy" id="602035"/>
    <lineage>
        <taxon>Eukaryota</taxon>
        <taxon>Fungi</taxon>
        <taxon>Dikarya</taxon>
        <taxon>Ascomycota</taxon>
        <taxon>Pezizomycotina</taxon>
        <taxon>Leotiomycetes</taxon>
        <taxon>Helotiales</taxon>
        <taxon>Lachnaceae</taxon>
        <taxon>Lachnellula</taxon>
    </lineage>
</organism>
<reference evidence="3 4" key="1">
    <citation type="submission" date="2018-05" db="EMBL/GenBank/DDBJ databases">
        <title>Genome sequencing and assembly of the regulated plant pathogen Lachnellula willkommii and related sister species for the development of diagnostic species identification markers.</title>
        <authorList>
            <person name="Giroux E."/>
            <person name="Bilodeau G."/>
        </authorList>
    </citation>
    <scope>NUCLEOTIDE SEQUENCE [LARGE SCALE GENOMIC DNA]</scope>
    <source>
        <strain evidence="3 4">CBS 268.59</strain>
    </source>
</reference>
<dbReference type="EMBL" id="QGMK01000912">
    <property type="protein sequence ID" value="TVY75927.1"/>
    <property type="molecule type" value="Genomic_DNA"/>
</dbReference>
<name>A0A8T9C6S8_9HELO</name>
<dbReference type="AlphaFoldDB" id="A0A8T9C6S8"/>
<comment type="caution">
    <text evidence="3">The sequence shown here is derived from an EMBL/GenBank/DDBJ whole genome shotgun (WGS) entry which is preliminary data.</text>
</comment>
<evidence type="ECO:0000256" key="2">
    <source>
        <dbReference type="ARBA" id="ARBA00023002"/>
    </source>
</evidence>
<dbReference type="InterPro" id="IPR002347">
    <property type="entry name" value="SDR_fam"/>
</dbReference>
<gene>
    <name evidence="3" type="primary">TRI10</name>
    <name evidence="3" type="ORF">LSUE1_G005624</name>
</gene>
<dbReference type="GO" id="GO:0016491">
    <property type="term" value="F:oxidoreductase activity"/>
    <property type="evidence" value="ECO:0007669"/>
    <property type="project" value="UniProtKB-KW"/>
</dbReference>
<evidence type="ECO:0000313" key="4">
    <source>
        <dbReference type="Proteomes" id="UP000469558"/>
    </source>
</evidence>
<dbReference type="OrthoDB" id="5336600at2759"/>
<sequence>MNTLKANPLGLFALCNDQLPSMPGGCTRFVTRVWAHAALLYLSLVISGWQPGSIAIRQNVVRTLTLLEQMPAPELLRTMVWPFCIVGCLAEPGEEYRFRAMADALIPHRLFGAARKALEIMAEAWKYRDELTIDTDFAACVLASSNFFILVHSYSNFYNYSDMSSKPVVLILGSGPRVGAAVAKKFANTGYLVAVSSRKATGGKTAEGYLSIKADLSNPSSLPTVFDAVKAEFKNAPSIVVYNAAALTPPAGDNLFSIPPESLAADLNTNTVSVYAAAQEAVKGWETLAKDSKKVFIYTGNKQNTGIGPMLLTVTLGIGKSASAYLIGAADTQYSKIGYRFFYADERNENGGLKGMQLDGDAHAEFFSQLTSGEGEVPWHATFVKGQGYVKF</sequence>
<dbReference type="SUPFAM" id="SSF51735">
    <property type="entry name" value="NAD(P)-binding Rossmann-fold domains"/>
    <property type="match status" value="1"/>
</dbReference>
<dbReference type="Proteomes" id="UP000469558">
    <property type="component" value="Unassembled WGS sequence"/>
</dbReference>
<dbReference type="InterPro" id="IPR021858">
    <property type="entry name" value="Fun_TF"/>
</dbReference>
<keyword evidence="4" id="KW-1185">Reference proteome</keyword>
<accession>A0A8T9C6S8</accession>
<proteinExistence type="inferred from homology"/>
<dbReference type="PANTHER" id="PTHR43669">
    <property type="entry name" value="5-KETO-D-GLUCONATE 5-REDUCTASE"/>
    <property type="match status" value="1"/>
</dbReference>
<dbReference type="Pfam" id="PF11951">
    <property type="entry name" value="Fungal_trans_2"/>
    <property type="match status" value="1"/>
</dbReference>
<protein>
    <submittedName>
        <fullName evidence="3">Trichothecene biosynthesis transcription regulator TRI10</fullName>
    </submittedName>
</protein>
<dbReference type="Pfam" id="PF13561">
    <property type="entry name" value="adh_short_C2"/>
    <property type="match status" value="1"/>
</dbReference>
<dbReference type="Gene3D" id="3.40.50.720">
    <property type="entry name" value="NAD(P)-binding Rossmann-like Domain"/>
    <property type="match status" value="1"/>
</dbReference>
<evidence type="ECO:0000256" key="1">
    <source>
        <dbReference type="ARBA" id="ARBA00006484"/>
    </source>
</evidence>